<evidence type="ECO:0000313" key="5">
    <source>
        <dbReference type="Proteomes" id="UP001609175"/>
    </source>
</evidence>
<dbReference type="RefSeq" id="WP_395118378.1">
    <property type="nucleotide sequence ID" value="NZ_JBIMSN010000003.1"/>
</dbReference>
<dbReference type="Proteomes" id="UP001609176">
    <property type="component" value="Unassembled WGS sequence"/>
</dbReference>
<proteinExistence type="predicted"/>
<dbReference type="InterPro" id="IPR007165">
    <property type="entry name" value="Phage_holin_4_2"/>
</dbReference>
<evidence type="ECO:0000313" key="6">
    <source>
        <dbReference type="Proteomes" id="UP001609176"/>
    </source>
</evidence>
<dbReference type="Proteomes" id="UP001609175">
    <property type="component" value="Unassembled WGS sequence"/>
</dbReference>
<keyword evidence="1" id="KW-1133">Transmembrane helix</keyword>
<dbReference type="EMBL" id="JBIMSO010000133">
    <property type="protein sequence ID" value="MFH5211692.1"/>
    <property type="molecule type" value="Genomic_DNA"/>
</dbReference>
<evidence type="ECO:0000256" key="1">
    <source>
        <dbReference type="SAM" id="Phobius"/>
    </source>
</evidence>
<feature type="transmembrane region" description="Helical" evidence="1">
    <location>
        <begin position="101"/>
        <end position="123"/>
    </location>
</feature>
<accession>A0ABW7KHL7</accession>
<dbReference type="Proteomes" id="UP001609219">
    <property type="component" value="Unassembled WGS sequence"/>
</dbReference>
<dbReference type="Pfam" id="PF04020">
    <property type="entry name" value="Phage_holin_4_2"/>
    <property type="match status" value="1"/>
</dbReference>
<dbReference type="PANTHER" id="PTHR37309">
    <property type="entry name" value="SLR0284 PROTEIN"/>
    <property type="match status" value="1"/>
</dbReference>
<dbReference type="EMBL" id="JBIMSP010000001">
    <property type="protein sequence ID" value="MFH5240428.1"/>
    <property type="molecule type" value="Genomic_DNA"/>
</dbReference>
<evidence type="ECO:0000313" key="4">
    <source>
        <dbReference type="EMBL" id="MFH5240428.1"/>
    </source>
</evidence>
<keyword evidence="1" id="KW-0812">Transmembrane</keyword>
<feature type="transmembrane region" description="Helical" evidence="1">
    <location>
        <begin position="67"/>
        <end position="89"/>
    </location>
</feature>
<dbReference type="EMBL" id="JBIMSN010000003">
    <property type="protein sequence ID" value="MFH5227168.1"/>
    <property type="molecule type" value="Genomic_DNA"/>
</dbReference>
<keyword evidence="1" id="KW-0472">Membrane</keyword>
<name>A0ABW7KHL7_9NOCA</name>
<organism evidence="4 6">
    <name type="scientific">Antrihabitans spumae</name>
    <dbReference type="NCBI Taxonomy" id="3373370"/>
    <lineage>
        <taxon>Bacteria</taxon>
        <taxon>Bacillati</taxon>
        <taxon>Actinomycetota</taxon>
        <taxon>Actinomycetes</taxon>
        <taxon>Mycobacteriales</taxon>
        <taxon>Nocardiaceae</taxon>
        <taxon>Antrihabitans</taxon>
    </lineage>
</organism>
<evidence type="ECO:0000313" key="2">
    <source>
        <dbReference type="EMBL" id="MFH5211692.1"/>
    </source>
</evidence>
<evidence type="ECO:0000313" key="3">
    <source>
        <dbReference type="EMBL" id="MFH5227168.1"/>
    </source>
</evidence>
<protein>
    <submittedName>
        <fullName evidence="4">Phage holin family protein</fullName>
    </submittedName>
</protein>
<comment type="caution">
    <text evidence="4">The sequence shown here is derived from an EMBL/GenBank/DDBJ whole genome shotgun (WGS) entry which is preliminary data.</text>
</comment>
<sequence length="127" mass="13729">MITAIRLAITAFAIWLAAYLLDGINIEVPTGKGTGWEIVVVVGIAIVFTLVNAVVKPVLKFLSLPLIVLSLGLFLLVINALMLLLTAWITEATDYGLRVDGFWTALWGALVIAIVNWLLGVLVPDED</sequence>
<reference evidence="5 6" key="1">
    <citation type="submission" date="2024-10" db="EMBL/GenBank/DDBJ databases">
        <authorList>
            <person name="Riesco R."/>
        </authorList>
    </citation>
    <scope>NUCLEOTIDE SEQUENCE [LARGE SCALE GENOMIC DNA]</scope>
    <source>
        <strain evidence="4 6">NCIMB 15448</strain>
        <strain evidence="2 5">NCIMB 15449</strain>
        <strain evidence="3 7">NCIMB 15450</strain>
    </source>
</reference>
<keyword evidence="7" id="KW-1185">Reference proteome</keyword>
<feature type="transmembrane region" description="Helical" evidence="1">
    <location>
        <begin position="33"/>
        <end position="55"/>
    </location>
</feature>
<evidence type="ECO:0000313" key="7">
    <source>
        <dbReference type="Proteomes" id="UP001609219"/>
    </source>
</evidence>
<gene>
    <name evidence="4" type="ORF">ACHIPV_00815</name>
    <name evidence="2" type="ORF">ACHIPZ_26340</name>
    <name evidence="3" type="ORF">ACHIRB_00965</name>
</gene>
<dbReference type="PANTHER" id="PTHR37309:SF1">
    <property type="entry name" value="SLR0284 PROTEIN"/>
    <property type="match status" value="1"/>
</dbReference>